<dbReference type="PANTHER" id="PTHR21286">
    <property type="entry name" value="NUCLEAR PORE COMPLEX PROTEIN NUP160"/>
    <property type="match status" value="1"/>
</dbReference>
<evidence type="ECO:0000313" key="5">
    <source>
        <dbReference type="EMBL" id="ODV66286.1"/>
    </source>
</evidence>
<dbReference type="EMBL" id="KV454542">
    <property type="protein sequence ID" value="ODV66286.1"/>
    <property type="molecule type" value="Genomic_DNA"/>
</dbReference>
<name>A0A1E4RGE5_9ASCO</name>
<evidence type="ECO:0000259" key="4">
    <source>
        <dbReference type="Pfam" id="PF11715"/>
    </source>
</evidence>
<accession>A0A1E4RGE5</accession>
<protein>
    <recommendedName>
        <fullName evidence="4">Nucleoporin Nup120/160 beta-propeller domain-containing protein</fullName>
    </recommendedName>
</protein>
<evidence type="ECO:0000256" key="1">
    <source>
        <dbReference type="ARBA" id="ARBA00004123"/>
    </source>
</evidence>
<sequence length="1147" mass="132060">MEKTYSVSNIAGYSDHLPVERVRLPLKYIETDENPNLNEQFVAKTSNSGDIIELNKNGSYFLDYVSYEVLNDLKTIRFTPVLLQPNRLNIKFKRLQVDLPHSVVSSSRVSIQLDTSNPEPTLLVDLIDENYLFITFQLELEDFVIQDSSRLTFDNFDSWGHISVPYSFELRSSPFLVKGTSPHNVFVSLKDGGLLYFNRRSPLDAFDVYNFNNSNYVLPLNFVTGLFSRSRKEVVLNGTSSNSIVDLIAIGDDIIVTLSVTKVLNIWNLRTRNQVASPIELTKDKSIPSVWLTFVPNKYFQVIEDEQTAEKYLIAYYTADSRNQDNETGSTFSVWKISQYKSNAQLTQLDHLTFRPELPDLLIDPDVTPESQKKKNFSSIWLIQDYQTQFFGDSIRYHILWKSNTSSIVVSYLLDFNDGSKRSINWSHTELNTLSEFSPQHNVDYYANKILNHGIYDNLTVTTALNIFRKHAKLDTIKNFDRHSIRQAIYDTIRETSFSDPKTSWYNLDLLCEEFKKSSHEVLALSLTNRASMLTLQVNGIGVIRPSHYYESFPFQKISSNEGRLASLLISLTQRLSTKTYNKLYQNISNVNNLGSAEATELYETYLLNKIGDSDAQAIMLELESIPNILEITDSLIEPIRSDIIEESSNSLEPIGLFSKLNTMITFKNIKFQHETLLLNLLVLFLICEANEQVLLLINRIIEKLNTYSLVDLVFNTSFSSSESSSRIESKNLNNLEYSLFWNGVANKNNIIHNFIQDKSLNNAYDGLYMSITSNNYNNFIVDIITELINHNEGSIIEEKIFSKLNASKPIDKFLFGLIHLINNKPINFFEIFQDYSVFEKVNKPAIKEKLLKSLTENKNIQSFLNSIFIQETNPLILKYNYFHALSELSKNQISYQSKRISNLQKLNNSGIAAISIAIITLKTESDGNDENLIKAKLEEFYMNIFEMSLEISSYDLIYDSLLNLKPTLTTKIYRSLFAKLINNLITNKNISVIFPPNKNDLYRDNFLLIDSVILEVANSELTLSKSLKCYEYLYSWRLFGASNDLGAKNMADKRSAIEALYMFITRFRFEQSNLLTLSTSEDIKQYNLKILEVYIIIVNCLKSFSIDEDKWLLSQSKNNQTTITTLDQINIEYYEWLKLLDHDMNS</sequence>
<dbReference type="Proteomes" id="UP000095085">
    <property type="component" value="Unassembled WGS sequence"/>
</dbReference>
<dbReference type="AlphaFoldDB" id="A0A1E4RGE5"/>
<dbReference type="InterPro" id="IPR021717">
    <property type="entry name" value="Nucleoporin_Nup160"/>
</dbReference>
<proteinExistence type="predicted"/>
<dbReference type="GO" id="GO:0017056">
    <property type="term" value="F:structural constituent of nuclear pore"/>
    <property type="evidence" value="ECO:0007669"/>
    <property type="project" value="TreeGrafter"/>
</dbReference>
<dbReference type="OrthoDB" id="67716at2759"/>
<dbReference type="GeneID" id="30994296"/>
<evidence type="ECO:0000256" key="3">
    <source>
        <dbReference type="ARBA" id="ARBA00023242"/>
    </source>
</evidence>
<feature type="domain" description="Nucleoporin Nup120/160 beta-propeller" evidence="4">
    <location>
        <begin position="64"/>
        <end position="551"/>
    </location>
</feature>
<keyword evidence="6" id="KW-1185">Reference proteome</keyword>
<evidence type="ECO:0000313" key="6">
    <source>
        <dbReference type="Proteomes" id="UP000095085"/>
    </source>
</evidence>
<dbReference type="RefSeq" id="XP_020075353.1">
    <property type="nucleotide sequence ID" value="XM_020219746.1"/>
</dbReference>
<dbReference type="InterPro" id="IPR059141">
    <property type="entry name" value="Beta-prop_Nup120_160"/>
</dbReference>
<evidence type="ECO:0000256" key="2">
    <source>
        <dbReference type="ARBA" id="ARBA00022448"/>
    </source>
</evidence>
<dbReference type="Pfam" id="PF11715">
    <property type="entry name" value="Beta-prop_Nup120_160"/>
    <property type="match status" value="1"/>
</dbReference>
<gene>
    <name evidence="5" type="ORF">HYPBUDRAFT_140389</name>
</gene>
<dbReference type="GO" id="GO:0005643">
    <property type="term" value="C:nuclear pore"/>
    <property type="evidence" value="ECO:0007669"/>
    <property type="project" value="UniProtKB-ARBA"/>
</dbReference>
<reference evidence="6" key="1">
    <citation type="submission" date="2016-05" db="EMBL/GenBank/DDBJ databases">
        <title>Comparative genomics of biotechnologically important yeasts.</title>
        <authorList>
            <consortium name="DOE Joint Genome Institute"/>
            <person name="Riley R."/>
            <person name="Haridas S."/>
            <person name="Wolfe K.H."/>
            <person name="Lopes M.R."/>
            <person name="Hittinger C.T."/>
            <person name="Goker M."/>
            <person name="Salamov A."/>
            <person name="Wisecaver J."/>
            <person name="Long T.M."/>
            <person name="Aerts A.L."/>
            <person name="Barry K."/>
            <person name="Choi C."/>
            <person name="Clum A."/>
            <person name="Coughlan A.Y."/>
            <person name="Deshpande S."/>
            <person name="Douglass A.P."/>
            <person name="Hanson S.J."/>
            <person name="Klenk H.-P."/>
            <person name="Labutti K."/>
            <person name="Lapidus A."/>
            <person name="Lindquist E."/>
            <person name="Lipzen A."/>
            <person name="Meier-Kolthoff J.P."/>
            <person name="Ohm R.A."/>
            <person name="Otillar R.P."/>
            <person name="Pangilinan J."/>
            <person name="Peng Y."/>
            <person name="Rokas A."/>
            <person name="Rosa C.A."/>
            <person name="Scheuner C."/>
            <person name="Sibirny A.A."/>
            <person name="Slot J.C."/>
            <person name="Stielow J.B."/>
            <person name="Sun H."/>
            <person name="Kurtzman C.P."/>
            <person name="Blackwell M."/>
            <person name="Grigoriev I.V."/>
            <person name="Jeffries T.W."/>
        </authorList>
    </citation>
    <scope>NUCLEOTIDE SEQUENCE [LARGE SCALE GENOMIC DNA]</scope>
    <source>
        <strain evidence="6">NRRL Y-1933</strain>
    </source>
</reference>
<keyword evidence="3" id="KW-0539">Nucleus</keyword>
<comment type="subcellular location">
    <subcellularLocation>
        <location evidence="1">Nucleus</location>
    </subcellularLocation>
</comment>
<keyword evidence="2" id="KW-0813">Transport</keyword>
<dbReference type="PANTHER" id="PTHR21286:SF0">
    <property type="entry name" value="NUCLEAR PORE COMPLEX PROTEIN NUP160"/>
    <property type="match status" value="1"/>
</dbReference>
<organism evidence="5 6">
    <name type="scientific">Hyphopichia burtonii NRRL Y-1933</name>
    <dbReference type="NCBI Taxonomy" id="984485"/>
    <lineage>
        <taxon>Eukaryota</taxon>
        <taxon>Fungi</taxon>
        <taxon>Dikarya</taxon>
        <taxon>Ascomycota</taxon>
        <taxon>Saccharomycotina</taxon>
        <taxon>Pichiomycetes</taxon>
        <taxon>Debaryomycetaceae</taxon>
        <taxon>Hyphopichia</taxon>
    </lineage>
</organism>
<dbReference type="STRING" id="984485.A0A1E4RGE5"/>